<dbReference type="PANTHER" id="PTHR35008">
    <property type="entry name" value="BLL4482 PROTEIN-RELATED"/>
    <property type="match status" value="1"/>
</dbReference>
<protein>
    <submittedName>
        <fullName evidence="7">C-type cytochrome</fullName>
    </submittedName>
</protein>
<dbReference type="PROSITE" id="PS51007">
    <property type="entry name" value="CYTC"/>
    <property type="match status" value="4"/>
</dbReference>
<dbReference type="Proteomes" id="UP001623290">
    <property type="component" value="Plasmid unnamed1"/>
</dbReference>
<dbReference type="PANTHER" id="PTHR35008:SF8">
    <property type="entry name" value="ALCOHOL DEHYDROGENASE CYTOCHROME C SUBUNIT"/>
    <property type="match status" value="1"/>
</dbReference>
<dbReference type="InterPro" id="IPR009056">
    <property type="entry name" value="Cyt_c-like_dom"/>
</dbReference>
<evidence type="ECO:0000313" key="7">
    <source>
        <dbReference type="EMBL" id="WRY35128.1"/>
    </source>
</evidence>
<name>A0ABZ1E323_9RHOB</name>
<feature type="domain" description="Cytochrome c" evidence="6">
    <location>
        <begin position="52"/>
        <end position="155"/>
    </location>
</feature>
<geneLocation type="plasmid" evidence="7 8">
    <name>unnamed1</name>
</geneLocation>
<accession>A0ABZ1E323</accession>
<dbReference type="SUPFAM" id="SSF46626">
    <property type="entry name" value="Cytochrome c"/>
    <property type="match status" value="5"/>
</dbReference>
<reference evidence="7 8" key="1">
    <citation type="submission" date="2023-09" db="EMBL/GenBank/DDBJ databases">
        <title>Thioclava shenzhenensis sp. nov., a multidrug resistant bacteria-antagonizing species isolated from coastal seawater.</title>
        <authorList>
            <person name="Long M."/>
        </authorList>
    </citation>
    <scope>NUCLEOTIDE SEQUENCE [LARGE SCALE GENOMIC DNA]</scope>
    <source>
        <strain evidence="7 8">FTW29</strain>
        <plasmid evidence="7 8">unnamed1</plasmid>
    </source>
</reference>
<evidence type="ECO:0000256" key="3">
    <source>
        <dbReference type="ARBA" id="ARBA00023004"/>
    </source>
</evidence>
<dbReference type="Pfam" id="PF21342">
    <property type="entry name" value="SoxA-TsdA_cyt-c"/>
    <property type="match status" value="1"/>
</dbReference>
<gene>
    <name evidence="7" type="ORF">RPE78_14910</name>
</gene>
<dbReference type="EMBL" id="CP135444">
    <property type="protein sequence ID" value="WRY35128.1"/>
    <property type="molecule type" value="Genomic_DNA"/>
</dbReference>
<dbReference type="RefSeq" id="WP_330646870.1">
    <property type="nucleotide sequence ID" value="NZ_CP135444.1"/>
</dbReference>
<feature type="transmembrane region" description="Helical" evidence="5">
    <location>
        <begin position="12"/>
        <end position="32"/>
    </location>
</feature>
<dbReference type="Pfam" id="PF00034">
    <property type="entry name" value="Cytochrom_C"/>
    <property type="match status" value="3"/>
</dbReference>
<keyword evidence="7" id="KW-0614">Plasmid</keyword>
<keyword evidence="2 4" id="KW-0479">Metal-binding</keyword>
<evidence type="ECO:0000313" key="8">
    <source>
        <dbReference type="Proteomes" id="UP001623290"/>
    </source>
</evidence>
<evidence type="ECO:0000259" key="6">
    <source>
        <dbReference type="PROSITE" id="PS51007"/>
    </source>
</evidence>
<evidence type="ECO:0000256" key="1">
    <source>
        <dbReference type="ARBA" id="ARBA00022617"/>
    </source>
</evidence>
<evidence type="ECO:0000256" key="2">
    <source>
        <dbReference type="ARBA" id="ARBA00022723"/>
    </source>
</evidence>
<keyword evidence="5" id="KW-0812">Transmembrane</keyword>
<feature type="domain" description="Cytochrome c" evidence="6">
    <location>
        <begin position="580"/>
        <end position="673"/>
    </location>
</feature>
<keyword evidence="1 4" id="KW-0349">Heme</keyword>
<organism evidence="7 8">
    <name type="scientific">Thioclava litoralis</name>
    <dbReference type="NCBI Taxonomy" id="3076557"/>
    <lineage>
        <taxon>Bacteria</taxon>
        <taxon>Pseudomonadati</taxon>
        <taxon>Pseudomonadota</taxon>
        <taxon>Alphaproteobacteria</taxon>
        <taxon>Rhodobacterales</taxon>
        <taxon>Paracoccaceae</taxon>
        <taxon>Thioclava</taxon>
    </lineage>
</organism>
<dbReference type="Gene3D" id="1.10.760.10">
    <property type="entry name" value="Cytochrome c-like domain"/>
    <property type="match status" value="4"/>
</dbReference>
<feature type="domain" description="Cytochrome c" evidence="6">
    <location>
        <begin position="328"/>
        <end position="417"/>
    </location>
</feature>
<evidence type="ECO:0000256" key="4">
    <source>
        <dbReference type="PROSITE-ProRule" id="PRU00433"/>
    </source>
</evidence>
<feature type="domain" description="Cytochrome c" evidence="6">
    <location>
        <begin position="198"/>
        <end position="307"/>
    </location>
</feature>
<dbReference type="InterPro" id="IPR051459">
    <property type="entry name" value="Cytochrome_c-type_DH"/>
</dbReference>
<sequence length="695" mass="74189">MARQAAVSVRKRLAYGAGAVALVIGGGVLWALQPPALDPELSPGFVGEAPTALVAQGRYIAELGDCVACHTARGGAEMAGGLALESPMGTIYSTNITPDPEAGIGAWSFAEFDRAMRKGVAKDGHNLYPAMPYPSYAKMSAADMGALWAYLRQGLEPVKDTPPRTALGFPFNQRWGLGLWNTAFLQKTPFAADPAQSAQWNRGAYLVQGLGHCGACHTPRGIGFQEVTMDGTGPKGDRFLAGAEVEHWNAVSLRNLWSVPDMVELLKTGQNRFGTVSGSMVDVISHSTQHISDADLTAMAVYMDSLPSGAAVRQADEVPTGAPVPLTTYTTAGGLGYMQFCSDCHRPNGAGVPGVFPPFAGNHTIAARDPATLLHITLTGGASAQTQTHPRAFHMPSFARLGDDEIAEILSFLRENWGAGAPPVTTAQVAQARKALDPSVDASSFVTPRLRGLLDAPNAEELVYGMRLNAETRDLLPDHVGDKLNCTSCHLNAGTVADGSPYVGVTAFFPTYMTRPGKVIDMQERINGCFQRSMNGKPLARDSAEMAAFLAYYDWMRGKTRPEDKVEGRGIGKIDTSLTPDPERGAQIYTAQCAACHGAQGEGVKDAEGRVVYPPLWGAESFNIGAGMARTFKAAAFVKHNMPIAMHDGFPLGQGGLSDQDAVDVAEYFTHMPRPDFAGKVNDWLKDPKPFDARY</sequence>
<proteinExistence type="predicted"/>
<keyword evidence="5" id="KW-1133">Transmembrane helix</keyword>
<dbReference type="InterPro" id="IPR036909">
    <property type="entry name" value="Cyt_c-like_dom_sf"/>
</dbReference>
<keyword evidence="5" id="KW-0472">Membrane</keyword>
<evidence type="ECO:0000256" key="5">
    <source>
        <dbReference type="SAM" id="Phobius"/>
    </source>
</evidence>
<keyword evidence="3 4" id="KW-0408">Iron</keyword>
<keyword evidence="8" id="KW-1185">Reference proteome</keyword>